<protein>
    <submittedName>
        <fullName evidence="1">Uncharacterized protein</fullName>
    </submittedName>
</protein>
<dbReference type="Proteomes" id="UP000189796">
    <property type="component" value="Chromosome I"/>
</dbReference>
<evidence type="ECO:0000313" key="1">
    <source>
        <dbReference type="EMBL" id="SHG67155.1"/>
    </source>
</evidence>
<dbReference type="AlphaFoldDB" id="A0A1M5LQ50"/>
<sequence length="49" mass="5348">MARRDISLRRGNLGAIGGIAAIEQAAPVKFGIIKGIPERTEKWHHTPDV</sequence>
<evidence type="ECO:0000313" key="2">
    <source>
        <dbReference type="Proteomes" id="UP000189796"/>
    </source>
</evidence>
<dbReference type="EMBL" id="LT670817">
    <property type="protein sequence ID" value="SHG67155.1"/>
    <property type="molecule type" value="Genomic_DNA"/>
</dbReference>
<gene>
    <name evidence="1" type="ORF">SAMN05443248_2316</name>
</gene>
<accession>A0A1M5LQ50</accession>
<dbReference type="RefSeq" id="WP_154072158.1">
    <property type="nucleotide sequence ID" value="NZ_LT670817.1"/>
</dbReference>
<proteinExistence type="predicted"/>
<reference evidence="1 2" key="1">
    <citation type="submission" date="2016-11" db="EMBL/GenBank/DDBJ databases">
        <authorList>
            <person name="Jaros S."/>
            <person name="Januszkiewicz K."/>
            <person name="Wedrychowicz H."/>
        </authorList>
    </citation>
    <scope>NUCLEOTIDE SEQUENCE [LARGE SCALE GENOMIC DNA]</scope>
    <source>
        <strain evidence="1 2">GAS138</strain>
    </source>
</reference>
<name>A0A1M5LQ50_9BRAD</name>
<organism evidence="1 2">
    <name type="scientific">Bradyrhizobium erythrophlei</name>
    <dbReference type="NCBI Taxonomy" id="1437360"/>
    <lineage>
        <taxon>Bacteria</taxon>
        <taxon>Pseudomonadati</taxon>
        <taxon>Pseudomonadota</taxon>
        <taxon>Alphaproteobacteria</taxon>
        <taxon>Hyphomicrobiales</taxon>
        <taxon>Nitrobacteraceae</taxon>
        <taxon>Bradyrhizobium</taxon>
    </lineage>
</organism>